<accession>A0A913ZCV1</accession>
<gene>
    <name evidence="7" type="primary">MED8</name>
</gene>
<feature type="region of interest" description="Disordered" evidence="9">
    <location>
        <begin position="194"/>
        <end position="252"/>
    </location>
</feature>
<dbReference type="GO" id="GO:0000978">
    <property type="term" value="F:RNA polymerase II cis-regulatory region sequence-specific DNA binding"/>
    <property type="evidence" value="ECO:0007669"/>
    <property type="project" value="TreeGrafter"/>
</dbReference>
<dbReference type="OMA" id="FKLEHEY"/>
<evidence type="ECO:0000256" key="7">
    <source>
        <dbReference type="RuleBase" id="RU364144"/>
    </source>
</evidence>
<comment type="function">
    <text evidence="7">Component of the Mediator complex, a coactivator involved in the regulated transcription of nearly all RNA polymerase II-dependent genes. Mediator functions as a bridge to convey information from gene-specific regulatory proteins to the basal RNA polymerase II transcription machinery. Mediator is recruited to promoters by direct interactions with regulatory proteins and serves as a scaffold for the assembly of a functional preinitiation complex with RNA polymerase II and the general transcription factors.</text>
</comment>
<dbReference type="OrthoDB" id="150687at2759"/>
<keyword evidence="4 7" id="KW-0010">Activator</keyword>
<dbReference type="GO" id="GO:0003712">
    <property type="term" value="F:transcription coregulator activity"/>
    <property type="evidence" value="ECO:0007669"/>
    <property type="project" value="InterPro"/>
</dbReference>
<evidence type="ECO:0000256" key="3">
    <source>
        <dbReference type="ARBA" id="ARBA00023015"/>
    </source>
</evidence>
<keyword evidence="11" id="KW-1185">Reference proteome</keyword>
<name>A0A913ZCV1_PATMI</name>
<sequence length="252" mass="27943">MQNQEKALENSLEALTNRVQDLKASLIAFLEKLEREHATLSWPSVLNNFALLSGQINMLNKVLKSDKTPALRNLVLLPLKLSQDRDEELEKMTEGRVPAFNHEVVPNYLRTKAEPEVEERELQLKQKAATITPEQAQQKQINSMNKLVNRLLDMVNNAKDDWEGDNTAMRLANLGNSNPADTATLIGAVTTGRNLKPIRPPVQGQHSVPGPPGGPPLSQQQRPEQHVPMGKAPSTIKTNIKAGSSTHPYGHR</sequence>
<evidence type="ECO:0000313" key="11">
    <source>
        <dbReference type="Proteomes" id="UP000887568"/>
    </source>
</evidence>
<dbReference type="PANTHER" id="PTHR13074:SF9">
    <property type="entry name" value="MEDIATOR OF RNA POLYMERASE II TRANSCRIPTION SUBUNIT 8"/>
    <property type="match status" value="1"/>
</dbReference>
<keyword evidence="3 7" id="KW-0805">Transcription regulation</keyword>
<feature type="coiled-coil region" evidence="8">
    <location>
        <begin position="5"/>
        <end position="32"/>
    </location>
</feature>
<evidence type="ECO:0000256" key="4">
    <source>
        <dbReference type="ARBA" id="ARBA00023159"/>
    </source>
</evidence>
<keyword evidence="6 7" id="KW-0539">Nucleus</keyword>
<protein>
    <recommendedName>
        <fullName evidence="7">Mediator of RNA polymerase II transcription subunit 8</fullName>
    </recommendedName>
    <alternativeName>
        <fullName evidence="7">Mediator complex subunit 8</fullName>
    </alternativeName>
</protein>
<comment type="similarity">
    <text evidence="2 7">Belongs to the Mediator complex subunit 8 family.</text>
</comment>
<keyword evidence="5 7" id="KW-0804">Transcription</keyword>
<comment type="subcellular location">
    <subcellularLocation>
        <location evidence="1 7">Nucleus</location>
    </subcellularLocation>
</comment>
<dbReference type="AlphaFoldDB" id="A0A913ZCV1"/>
<comment type="subunit">
    <text evidence="7">Component of the Mediator complex.</text>
</comment>
<evidence type="ECO:0000256" key="9">
    <source>
        <dbReference type="SAM" id="MobiDB-lite"/>
    </source>
</evidence>
<dbReference type="Gene3D" id="1.20.58.1710">
    <property type="match status" value="1"/>
</dbReference>
<evidence type="ECO:0000313" key="10">
    <source>
        <dbReference type="EnsemblMetazoa" id="XP_038049612.1"/>
    </source>
</evidence>
<evidence type="ECO:0000256" key="6">
    <source>
        <dbReference type="ARBA" id="ARBA00023242"/>
    </source>
</evidence>
<evidence type="ECO:0000256" key="8">
    <source>
        <dbReference type="SAM" id="Coils"/>
    </source>
</evidence>
<evidence type="ECO:0000256" key="5">
    <source>
        <dbReference type="ARBA" id="ARBA00023163"/>
    </source>
</evidence>
<dbReference type="EnsemblMetazoa" id="XM_038193684.1">
    <property type="protein sequence ID" value="XP_038049612.1"/>
    <property type="gene ID" value="LOC119723136"/>
</dbReference>
<evidence type="ECO:0000256" key="2">
    <source>
        <dbReference type="ARBA" id="ARBA00005716"/>
    </source>
</evidence>
<dbReference type="GO" id="GO:0070847">
    <property type="term" value="C:core mediator complex"/>
    <property type="evidence" value="ECO:0007669"/>
    <property type="project" value="TreeGrafter"/>
</dbReference>
<feature type="compositionally biased region" description="Polar residues" evidence="9">
    <location>
        <begin position="235"/>
        <end position="252"/>
    </location>
</feature>
<dbReference type="PANTHER" id="PTHR13074">
    <property type="entry name" value="MEDIATOR OF RNA POLYMERASE II TRANSCRIPTION SUBUNIT 8"/>
    <property type="match status" value="1"/>
</dbReference>
<dbReference type="Proteomes" id="UP000887568">
    <property type="component" value="Unplaced"/>
</dbReference>
<dbReference type="GO" id="GO:0006357">
    <property type="term" value="P:regulation of transcription by RNA polymerase II"/>
    <property type="evidence" value="ECO:0007669"/>
    <property type="project" value="InterPro"/>
</dbReference>
<keyword evidence="8" id="KW-0175">Coiled coil</keyword>
<evidence type="ECO:0000256" key="1">
    <source>
        <dbReference type="ARBA" id="ARBA00004123"/>
    </source>
</evidence>
<dbReference type="Pfam" id="PF10232">
    <property type="entry name" value="Med8"/>
    <property type="match status" value="1"/>
</dbReference>
<organism evidence="10 11">
    <name type="scientific">Patiria miniata</name>
    <name type="common">Bat star</name>
    <name type="synonym">Asterina miniata</name>
    <dbReference type="NCBI Taxonomy" id="46514"/>
    <lineage>
        <taxon>Eukaryota</taxon>
        <taxon>Metazoa</taxon>
        <taxon>Echinodermata</taxon>
        <taxon>Eleutherozoa</taxon>
        <taxon>Asterozoa</taxon>
        <taxon>Asteroidea</taxon>
        <taxon>Valvatacea</taxon>
        <taxon>Valvatida</taxon>
        <taxon>Asterinidae</taxon>
        <taxon>Patiria</taxon>
    </lineage>
</organism>
<reference evidence="10" key="1">
    <citation type="submission" date="2022-11" db="UniProtKB">
        <authorList>
            <consortium name="EnsemblMetazoa"/>
        </authorList>
    </citation>
    <scope>IDENTIFICATION</scope>
</reference>
<dbReference type="InterPro" id="IPR019364">
    <property type="entry name" value="Mediatior_Med8_fun/met"/>
</dbReference>
<proteinExistence type="inferred from homology"/>
<dbReference type="GO" id="GO:0016592">
    <property type="term" value="C:mediator complex"/>
    <property type="evidence" value="ECO:0007669"/>
    <property type="project" value="InterPro"/>
</dbReference>